<dbReference type="HAMAP" id="MF_01506">
    <property type="entry name" value="Tlp"/>
    <property type="match status" value="1"/>
</dbReference>
<comment type="caution">
    <text evidence="2">The sequence shown here is derived from an EMBL/GenBank/DDBJ whole genome shotgun (WGS) entry which is preliminary data.</text>
</comment>
<reference evidence="3" key="1">
    <citation type="journal article" date="2019" name="Int. J. Syst. Evol. Microbiol.">
        <title>The Global Catalogue of Microorganisms (GCM) 10K type strain sequencing project: providing services to taxonomists for standard genome sequencing and annotation.</title>
        <authorList>
            <consortium name="The Broad Institute Genomics Platform"/>
            <consortium name="The Broad Institute Genome Sequencing Center for Infectious Disease"/>
            <person name="Wu L."/>
            <person name="Ma J."/>
        </authorList>
    </citation>
    <scope>NUCLEOTIDE SEQUENCE [LARGE SCALE GENOMIC DNA]</scope>
    <source>
        <strain evidence="3">KCTC 3950</strain>
    </source>
</reference>
<keyword evidence="3" id="KW-1185">Reference proteome</keyword>
<protein>
    <submittedName>
        <fullName evidence="2">Small acid-soluble spore protein Tlp</fullName>
    </submittedName>
</protein>
<dbReference type="Pfam" id="PF19824">
    <property type="entry name" value="Tlp"/>
    <property type="match status" value="1"/>
</dbReference>
<gene>
    <name evidence="2" type="primary">tlp</name>
    <name evidence="2" type="ORF">ACFSUF_04510</name>
</gene>
<feature type="region of interest" description="Disordered" evidence="1">
    <location>
        <begin position="32"/>
        <end position="74"/>
    </location>
</feature>
<dbReference type="EMBL" id="JBHUME010000005">
    <property type="protein sequence ID" value="MFD2611681.1"/>
    <property type="molecule type" value="Genomic_DNA"/>
</dbReference>
<name>A0ABW5P8Q7_9BACL</name>
<evidence type="ECO:0000313" key="2">
    <source>
        <dbReference type="EMBL" id="MFD2611681.1"/>
    </source>
</evidence>
<organism evidence="2 3">
    <name type="scientific">Paenibacillus gansuensis</name>
    <dbReference type="NCBI Taxonomy" id="306542"/>
    <lineage>
        <taxon>Bacteria</taxon>
        <taxon>Bacillati</taxon>
        <taxon>Bacillota</taxon>
        <taxon>Bacilli</taxon>
        <taxon>Bacillales</taxon>
        <taxon>Paenibacillaceae</taxon>
        <taxon>Paenibacillus</taxon>
    </lineage>
</organism>
<proteinExistence type="inferred from homology"/>
<dbReference type="RefSeq" id="WP_377600562.1">
    <property type="nucleotide sequence ID" value="NZ_JBHUME010000005.1"/>
</dbReference>
<feature type="compositionally biased region" description="Basic and acidic residues" evidence="1">
    <location>
        <begin position="33"/>
        <end position="74"/>
    </location>
</feature>
<dbReference type="InterPro" id="IPR017524">
    <property type="entry name" value="SASP_thioredoxin-like"/>
</dbReference>
<accession>A0ABW5P8Q7</accession>
<sequence length="74" mass="8765">MAKQDNRADNVEHLQKNIDYTISSLEEAEEYLDEHASELSPEDRERIMAKNERRRDSLDAFRSEIRDEAKDRGQ</sequence>
<evidence type="ECO:0000313" key="3">
    <source>
        <dbReference type="Proteomes" id="UP001597541"/>
    </source>
</evidence>
<dbReference type="NCBIfam" id="TIGR03090">
    <property type="entry name" value="SASP_tlp"/>
    <property type="match status" value="1"/>
</dbReference>
<dbReference type="Proteomes" id="UP001597541">
    <property type="component" value="Unassembled WGS sequence"/>
</dbReference>
<evidence type="ECO:0000256" key="1">
    <source>
        <dbReference type="SAM" id="MobiDB-lite"/>
    </source>
</evidence>